<protein>
    <recommendedName>
        <fullName evidence="3">Tetratricopeptide repeat protein</fullName>
    </recommendedName>
</protein>
<gene>
    <name evidence="1" type="ORF">GCM10022214_72700</name>
</gene>
<dbReference type="EMBL" id="BAAAZG010000057">
    <property type="protein sequence ID" value="GAA4097903.1"/>
    <property type="molecule type" value="Genomic_DNA"/>
</dbReference>
<accession>A0ABP7WWJ4</accession>
<keyword evidence="2" id="KW-1185">Reference proteome</keyword>
<dbReference type="RefSeq" id="WP_344956662.1">
    <property type="nucleotide sequence ID" value="NZ_BAAAZG010000057.1"/>
</dbReference>
<dbReference type="Gene3D" id="1.25.40.10">
    <property type="entry name" value="Tetratricopeptide repeat domain"/>
    <property type="match status" value="1"/>
</dbReference>
<reference evidence="2" key="1">
    <citation type="journal article" date="2019" name="Int. J. Syst. Evol. Microbiol.">
        <title>The Global Catalogue of Microorganisms (GCM) 10K type strain sequencing project: providing services to taxonomists for standard genome sequencing and annotation.</title>
        <authorList>
            <consortium name="The Broad Institute Genomics Platform"/>
            <consortium name="The Broad Institute Genome Sequencing Center for Infectious Disease"/>
            <person name="Wu L."/>
            <person name="Ma J."/>
        </authorList>
    </citation>
    <scope>NUCLEOTIDE SEQUENCE [LARGE SCALE GENOMIC DNA]</scope>
    <source>
        <strain evidence="2">JCM 16702</strain>
    </source>
</reference>
<dbReference type="InterPro" id="IPR011990">
    <property type="entry name" value="TPR-like_helical_dom_sf"/>
</dbReference>
<sequence>MTSEVSWPWLLDGSPEERDMRDKLLTMTREPAERFLHSLAERAAAGDPTDIQCHALCLAILDRTAEAVRLWEGLLPVRPHSVAVRLNLAKALVIDRRLDQAVAVLERCRDAMAARPHVLVQVDRRLEDLRGALSREADERRLAELQAEAVRRRVDHGRARPGDRLRLARLLCGLMLSPGGDVTKPEVLAAARAAYAEAPADPNTLEFFAGVLLDCGETAELDGVLRTLERVAPHSPVLEIMRRTTRDDPELTARAEALQRRHEDLIALAWQGAADAEAEIRGRLRWLPDNLELRIALMIAVRSRGDGPAALRMADQMAAELDGEHLMHFYVGQLYWDLRRHARARHQFARALATAGDERDRAAVHEMMRVVGAGEDPGNG</sequence>
<organism evidence="1 2">
    <name type="scientific">Actinomadura miaoliensis</name>
    <dbReference type="NCBI Taxonomy" id="430685"/>
    <lineage>
        <taxon>Bacteria</taxon>
        <taxon>Bacillati</taxon>
        <taxon>Actinomycetota</taxon>
        <taxon>Actinomycetes</taxon>
        <taxon>Streptosporangiales</taxon>
        <taxon>Thermomonosporaceae</taxon>
        <taxon>Actinomadura</taxon>
    </lineage>
</organism>
<evidence type="ECO:0000313" key="2">
    <source>
        <dbReference type="Proteomes" id="UP001500683"/>
    </source>
</evidence>
<comment type="caution">
    <text evidence="1">The sequence shown here is derived from an EMBL/GenBank/DDBJ whole genome shotgun (WGS) entry which is preliminary data.</text>
</comment>
<evidence type="ECO:0000313" key="1">
    <source>
        <dbReference type="EMBL" id="GAA4097903.1"/>
    </source>
</evidence>
<dbReference type="SUPFAM" id="SSF48452">
    <property type="entry name" value="TPR-like"/>
    <property type="match status" value="1"/>
</dbReference>
<name>A0ABP7WWJ4_9ACTN</name>
<dbReference type="Proteomes" id="UP001500683">
    <property type="component" value="Unassembled WGS sequence"/>
</dbReference>
<proteinExistence type="predicted"/>
<evidence type="ECO:0008006" key="3">
    <source>
        <dbReference type="Google" id="ProtNLM"/>
    </source>
</evidence>